<dbReference type="SMART" id="SM00341">
    <property type="entry name" value="HRDC"/>
    <property type="match status" value="1"/>
</dbReference>
<protein>
    <submittedName>
        <fullName evidence="3">HRDC domain-containing protein</fullName>
    </submittedName>
</protein>
<dbReference type="Proteomes" id="UP000639396">
    <property type="component" value="Unassembled WGS sequence"/>
</dbReference>
<dbReference type="AlphaFoldDB" id="A0A927H219"/>
<evidence type="ECO:0000313" key="4">
    <source>
        <dbReference type="Proteomes" id="UP000639396"/>
    </source>
</evidence>
<accession>A0A927H219</accession>
<dbReference type="RefSeq" id="WP_190931407.1">
    <property type="nucleotide sequence ID" value="NZ_JACXJA010000047.1"/>
</dbReference>
<keyword evidence="4" id="KW-1185">Reference proteome</keyword>
<sequence>MNLVFLNSFEKVTELEGIVSAQVSIAEEFGEWRVWWHEKGDQTIPFQESWYTGMAWDEMIGEFRRRIGEKRRDGYRPLIEPDEGRQQTYGGRSVFVRKLELYGERHSDPELYESLRKWRSKQAASEGKSAFIVASNRMLAMISAFLPQTAEELQHIPGFGEQKSAMYGEHVLALTAGLARTTSFPLDWVDEAIGVQEVEQWMQERQEERRKGEQAKKELKQTLLQSVAEGKTLSELEPLVSLSRRELMTRIEDLDKEGYEMEPLIEAELAAVPADVVEQAWQLFDSSGDRYLRPVLKRLYDEKSLDDEALSRAYEWLRLLRLRYRKTKSGAVKEEEAAAEQTA</sequence>
<dbReference type="PROSITE" id="PS50967">
    <property type="entry name" value="HRDC"/>
    <property type="match status" value="1"/>
</dbReference>
<evidence type="ECO:0000256" key="1">
    <source>
        <dbReference type="SAM" id="Coils"/>
    </source>
</evidence>
<reference evidence="3" key="1">
    <citation type="submission" date="2020-09" db="EMBL/GenBank/DDBJ databases">
        <title>A novel bacterium of genus Paenibacillus, isolated from South China Sea.</title>
        <authorList>
            <person name="Huang H."/>
            <person name="Mo K."/>
            <person name="Hu Y."/>
        </authorList>
    </citation>
    <scope>NUCLEOTIDE SEQUENCE</scope>
    <source>
        <strain evidence="3">IB182363</strain>
    </source>
</reference>
<evidence type="ECO:0000313" key="3">
    <source>
        <dbReference type="EMBL" id="MBD2865786.1"/>
    </source>
</evidence>
<dbReference type="SUPFAM" id="SSF47819">
    <property type="entry name" value="HRDC-like"/>
    <property type="match status" value="1"/>
</dbReference>
<feature type="coiled-coil region" evidence="1">
    <location>
        <begin position="198"/>
        <end position="225"/>
    </location>
</feature>
<gene>
    <name evidence="3" type="ORF">IDH45_27775</name>
</gene>
<proteinExistence type="predicted"/>
<dbReference type="Pfam" id="PF00570">
    <property type="entry name" value="HRDC"/>
    <property type="match status" value="1"/>
</dbReference>
<comment type="caution">
    <text evidence="3">The sequence shown here is derived from an EMBL/GenBank/DDBJ whole genome shotgun (WGS) entry which is preliminary data.</text>
</comment>
<evidence type="ECO:0000259" key="2">
    <source>
        <dbReference type="PROSITE" id="PS50967"/>
    </source>
</evidence>
<dbReference type="InterPro" id="IPR002121">
    <property type="entry name" value="HRDC_dom"/>
</dbReference>
<dbReference type="GO" id="GO:0003676">
    <property type="term" value="F:nucleic acid binding"/>
    <property type="evidence" value="ECO:0007669"/>
    <property type="project" value="InterPro"/>
</dbReference>
<dbReference type="GO" id="GO:0000166">
    <property type="term" value="F:nucleotide binding"/>
    <property type="evidence" value="ECO:0007669"/>
    <property type="project" value="InterPro"/>
</dbReference>
<keyword evidence="1" id="KW-0175">Coiled coil</keyword>
<dbReference type="EMBL" id="JACXJA010000047">
    <property type="protein sequence ID" value="MBD2865786.1"/>
    <property type="molecule type" value="Genomic_DNA"/>
</dbReference>
<dbReference type="InterPro" id="IPR010997">
    <property type="entry name" value="HRDC-like_sf"/>
</dbReference>
<dbReference type="Gene3D" id="1.10.150.80">
    <property type="entry name" value="HRDC domain"/>
    <property type="match status" value="1"/>
</dbReference>
<name>A0A927H219_9BACL</name>
<organism evidence="3 4">
    <name type="scientific">Paenibacillus oceani</name>
    <dbReference type="NCBI Taxonomy" id="2772510"/>
    <lineage>
        <taxon>Bacteria</taxon>
        <taxon>Bacillati</taxon>
        <taxon>Bacillota</taxon>
        <taxon>Bacilli</taxon>
        <taxon>Bacillales</taxon>
        <taxon>Paenibacillaceae</taxon>
        <taxon>Paenibacillus</taxon>
    </lineage>
</organism>
<feature type="domain" description="HRDC" evidence="2">
    <location>
        <begin position="105"/>
        <end position="185"/>
    </location>
</feature>
<dbReference type="InterPro" id="IPR044876">
    <property type="entry name" value="HRDC_dom_sf"/>
</dbReference>